<protein>
    <submittedName>
        <fullName evidence="1">Ral guanine nucleotide dissociation stimulator</fullName>
    </submittedName>
</protein>
<dbReference type="InParanoid" id="L9KNP3"/>
<reference evidence="2" key="2">
    <citation type="journal article" date="2013" name="Nat. Commun.">
        <title>Genome of the Chinese tree shrew.</title>
        <authorList>
            <person name="Fan Y."/>
            <person name="Huang Z.Y."/>
            <person name="Cao C.C."/>
            <person name="Chen C.S."/>
            <person name="Chen Y.X."/>
            <person name="Fan D.D."/>
            <person name="He J."/>
            <person name="Hou H.L."/>
            <person name="Hu L."/>
            <person name="Hu X.T."/>
            <person name="Jiang X.T."/>
            <person name="Lai R."/>
            <person name="Lang Y.S."/>
            <person name="Liang B."/>
            <person name="Liao S.G."/>
            <person name="Mu D."/>
            <person name="Ma Y.Y."/>
            <person name="Niu Y.Y."/>
            <person name="Sun X.Q."/>
            <person name="Xia J.Q."/>
            <person name="Xiao J."/>
            <person name="Xiong Z.Q."/>
            <person name="Xu L."/>
            <person name="Yang L."/>
            <person name="Zhang Y."/>
            <person name="Zhao W."/>
            <person name="Zhao X.D."/>
            <person name="Zheng Y.T."/>
            <person name="Zhou J.M."/>
            <person name="Zhu Y.B."/>
            <person name="Zhang G.J."/>
            <person name="Wang J."/>
            <person name="Yao Y.G."/>
        </authorList>
    </citation>
    <scope>NUCLEOTIDE SEQUENCE [LARGE SCALE GENOMIC DNA]</scope>
</reference>
<proteinExistence type="predicted"/>
<evidence type="ECO:0000313" key="1">
    <source>
        <dbReference type="EMBL" id="ELW64378.1"/>
    </source>
</evidence>
<dbReference type="SUPFAM" id="SSF48366">
    <property type="entry name" value="Ras GEF"/>
    <property type="match status" value="1"/>
</dbReference>
<reference evidence="2" key="1">
    <citation type="submission" date="2012-07" db="EMBL/GenBank/DDBJ databases">
        <title>Genome of the Chinese tree shrew, a rising model animal genetically related to primates.</title>
        <authorList>
            <person name="Zhang G."/>
            <person name="Fan Y."/>
            <person name="Yao Y."/>
            <person name="Huang Z."/>
        </authorList>
    </citation>
    <scope>NUCLEOTIDE SEQUENCE [LARGE SCALE GENOMIC DNA]</scope>
</reference>
<dbReference type="PANTHER" id="PTHR46793:SF3">
    <property type="entry name" value="RIKEN CDNA 4930596D02 GENE"/>
    <property type="match status" value="1"/>
</dbReference>
<gene>
    <name evidence="1" type="ORF">TREES_T100017124</name>
</gene>
<evidence type="ECO:0000313" key="2">
    <source>
        <dbReference type="Proteomes" id="UP000011518"/>
    </source>
</evidence>
<dbReference type="STRING" id="246437.L9KNP3"/>
<sequence length="109" mass="12046">MKATLHGGDGLRGPENDCTQALREGLRQEGEAMPLTLLSAPNCSDRYSILETWVDCFSEDFQQAPDFLCLKQLLAYMTLNMPCSDLEHGVHHLLTHLESSAILDADPEG</sequence>
<dbReference type="InterPro" id="IPR023578">
    <property type="entry name" value="Ras_GEF_dom_sf"/>
</dbReference>
<keyword evidence="2" id="KW-1185">Reference proteome</keyword>
<dbReference type="Proteomes" id="UP000011518">
    <property type="component" value="Unassembled WGS sequence"/>
</dbReference>
<dbReference type="AlphaFoldDB" id="L9KNP3"/>
<organism evidence="1 2">
    <name type="scientific">Tupaia chinensis</name>
    <name type="common">Chinese tree shrew</name>
    <name type="synonym">Tupaia belangeri chinensis</name>
    <dbReference type="NCBI Taxonomy" id="246437"/>
    <lineage>
        <taxon>Eukaryota</taxon>
        <taxon>Metazoa</taxon>
        <taxon>Chordata</taxon>
        <taxon>Craniata</taxon>
        <taxon>Vertebrata</taxon>
        <taxon>Euteleostomi</taxon>
        <taxon>Mammalia</taxon>
        <taxon>Eutheria</taxon>
        <taxon>Euarchontoglires</taxon>
        <taxon>Scandentia</taxon>
        <taxon>Tupaiidae</taxon>
        <taxon>Tupaia</taxon>
    </lineage>
</organism>
<dbReference type="EMBL" id="KB320737">
    <property type="protein sequence ID" value="ELW64378.1"/>
    <property type="molecule type" value="Genomic_DNA"/>
</dbReference>
<dbReference type="PANTHER" id="PTHR46793">
    <property type="entry name" value="1700018F24RIK PROTEIN-RELATED-RELATED"/>
    <property type="match status" value="1"/>
</dbReference>
<accession>L9KNP3</accession>
<name>L9KNP3_TUPCH</name>